<sequence>VILLPLLFIFGIVSSLFNNKIRKGMIGRLSTYKQLKAFMANTGKGRAIYWFHAASHGEFEQVKPVLAGLKEVEPKSLS</sequence>
<accession>A0A382W1D5</accession>
<protein>
    <recommendedName>
        <fullName evidence="1">3-deoxy-D-manno-octulosonic-acid transferase N-terminal domain-containing protein</fullName>
    </recommendedName>
</protein>
<dbReference type="InterPro" id="IPR007507">
    <property type="entry name" value="Glycos_transf_N"/>
</dbReference>
<dbReference type="EMBL" id="UINC01156269">
    <property type="protein sequence ID" value="SVD52587.1"/>
    <property type="molecule type" value="Genomic_DNA"/>
</dbReference>
<organism evidence="2">
    <name type="scientific">marine metagenome</name>
    <dbReference type="NCBI Taxonomy" id="408172"/>
    <lineage>
        <taxon>unclassified sequences</taxon>
        <taxon>metagenomes</taxon>
        <taxon>ecological metagenomes</taxon>
    </lineage>
</organism>
<dbReference type="AlphaFoldDB" id="A0A382W1D5"/>
<dbReference type="Pfam" id="PF04413">
    <property type="entry name" value="Glycos_transf_N"/>
    <property type="match status" value="1"/>
</dbReference>
<evidence type="ECO:0000259" key="1">
    <source>
        <dbReference type="Pfam" id="PF04413"/>
    </source>
</evidence>
<proteinExistence type="predicted"/>
<name>A0A382W1D5_9ZZZZ</name>
<feature type="non-terminal residue" evidence="2">
    <location>
        <position position="1"/>
    </location>
</feature>
<dbReference type="Gene3D" id="3.40.50.11720">
    <property type="entry name" value="3-Deoxy-D-manno-octulosonic-acid transferase, N-terminal domain"/>
    <property type="match status" value="1"/>
</dbReference>
<gene>
    <name evidence="2" type="ORF">METZ01_LOCUS405441</name>
</gene>
<feature type="domain" description="3-deoxy-D-manno-octulosonic-acid transferase N-terminal" evidence="1">
    <location>
        <begin position="41"/>
        <end position="75"/>
    </location>
</feature>
<feature type="non-terminal residue" evidence="2">
    <location>
        <position position="78"/>
    </location>
</feature>
<reference evidence="2" key="1">
    <citation type="submission" date="2018-05" db="EMBL/GenBank/DDBJ databases">
        <authorList>
            <person name="Lanie J.A."/>
            <person name="Ng W.-L."/>
            <person name="Kazmierczak K.M."/>
            <person name="Andrzejewski T.M."/>
            <person name="Davidsen T.M."/>
            <person name="Wayne K.J."/>
            <person name="Tettelin H."/>
            <person name="Glass J.I."/>
            <person name="Rusch D."/>
            <person name="Podicherti R."/>
            <person name="Tsui H.-C.T."/>
            <person name="Winkler M.E."/>
        </authorList>
    </citation>
    <scope>NUCLEOTIDE SEQUENCE</scope>
</reference>
<dbReference type="InterPro" id="IPR038107">
    <property type="entry name" value="Glycos_transf_N_sf"/>
</dbReference>
<evidence type="ECO:0000313" key="2">
    <source>
        <dbReference type="EMBL" id="SVD52587.1"/>
    </source>
</evidence>